<dbReference type="EMBL" id="JBHSGW010000004">
    <property type="protein sequence ID" value="MFC4739661.1"/>
    <property type="molecule type" value="Genomic_DNA"/>
</dbReference>
<evidence type="ECO:0000313" key="4">
    <source>
        <dbReference type="Proteomes" id="UP001595885"/>
    </source>
</evidence>
<name>A0ABV9P4T0_9FLAO</name>
<keyword evidence="4" id="KW-1185">Reference proteome</keyword>
<dbReference type="Pfam" id="PF10988">
    <property type="entry name" value="DUF2807"/>
    <property type="match status" value="1"/>
</dbReference>
<feature type="chain" id="PRO_5045417237" evidence="1">
    <location>
        <begin position="21"/>
        <end position="278"/>
    </location>
</feature>
<feature type="domain" description="Putative auto-transporter adhesin head GIN" evidence="2">
    <location>
        <begin position="42"/>
        <end position="260"/>
    </location>
</feature>
<evidence type="ECO:0000256" key="1">
    <source>
        <dbReference type="SAM" id="SignalP"/>
    </source>
</evidence>
<dbReference type="Gene3D" id="2.160.20.120">
    <property type="match status" value="1"/>
</dbReference>
<reference evidence="4" key="1">
    <citation type="journal article" date="2019" name="Int. J. Syst. Evol. Microbiol.">
        <title>The Global Catalogue of Microorganisms (GCM) 10K type strain sequencing project: providing services to taxonomists for standard genome sequencing and annotation.</title>
        <authorList>
            <consortium name="The Broad Institute Genomics Platform"/>
            <consortium name="The Broad Institute Genome Sequencing Center for Infectious Disease"/>
            <person name="Wu L."/>
            <person name="Ma J."/>
        </authorList>
    </citation>
    <scope>NUCLEOTIDE SEQUENCE [LARGE SCALE GENOMIC DNA]</scope>
    <source>
        <strain evidence="4">CCUG 50349</strain>
    </source>
</reference>
<evidence type="ECO:0000259" key="2">
    <source>
        <dbReference type="Pfam" id="PF10988"/>
    </source>
</evidence>
<proteinExistence type="predicted"/>
<protein>
    <submittedName>
        <fullName evidence="3">GIN domain-containing protein</fullName>
    </submittedName>
</protein>
<dbReference type="RefSeq" id="WP_379739519.1">
    <property type="nucleotide sequence ID" value="NZ_JBHSGW010000004.1"/>
</dbReference>
<organism evidence="3 4">
    <name type="scientific">Flavobacterium ponti</name>
    <dbReference type="NCBI Taxonomy" id="665133"/>
    <lineage>
        <taxon>Bacteria</taxon>
        <taxon>Pseudomonadati</taxon>
        <taxon>Bacteroidota</taxon>
        <taxon>Flavobacteriia</taxon>
        <taxon>Flavobacteriales</taxon>
        <taxon>Flavobacteriaceae</taxon>
        <taxon>Flavobacterium</taxon>
    </lineage>
</organism>
<feature type="signal peptide" evidence="1">
    <location>
        <begin position="1"/>
        <end position="20"/>
    </location>
</feature>
<comment type="caution">
    <text evidence="3">The sequence shown here is derived from an EMBL/GenBank/DDBJ whole genome shotgun (WGS) entry which is preliminary data.</text>
</comment>
<gene>
    <name evidence="3" type="ORF">ACFO3U_06605</name>
</gene>
<accession>A0ABV9P4T0</accession>
<evidence type="ECO:0000313" key="3">
    <source>
        <dbReference type="EMBL" id="MFC4739661.1"/>
    </source>
</evidence>
<sequence>MKNKIAFLLVAFLMVTISFAQKKEKIKGSKIVTVTVKEIESFDSIDIGDNIEVFLVKSDKNSVEIEADDNLHDAVIFEILGSTLKLYSTKDVIRAKKFSIRINYTNELKLIVVKNEAILNALADLNLDNITIKNFDSSKSFLNVKSSSFNLVLNDKSEAELNVKADTTSIEMSASSELKALIASPNFKLDMYQKSQAEIEGDAAIANIRLDNNASLKAKKFPVNEMNLVTEMYSYSEINVKDKVTISATGKSEIELLGDAKVDLPVFRNNANLQKIEK</sequence>
<dbReference type="InterPro" id="IPR021255">
    <property type="entry name" value="DUF2807"/>
</dbReference>
<keyword evidence="1" id="KW-0732">Signal</keyword>
<dbReference type="Proteomes" id="UP001595885">
    <property type="component" value="Unassembled WGS sequence"/>
</dbReference>